<dbReference type="GO" id="GO:0005576">
    <property type="term" value="C:extracellular region"/>
    <property type="evidence" value="ECO:0007669"/>
    <property type="project" value="UniProtKB-SubCell"/>
</dbReference>
<evidence type="ECO:0000256" key="4">
    <source>
        <dbReference type="ARBA" id="ARBA00023180"/>
    </source>
</evidence>
<name>A0A315WAH2_GAMAF</name>
<keyword evidence="4" id="KW-0325">Glycoprotein</keyword>
<feature type="compositionally biased region" description="Basic and acidic residues" evidence="5">
    <location>
        <begin position="196"/>
        <end position="210"/>
    </location>
</feature>
<keyword evidence="3" id="KW-0732">Signal</keyword>
<protein>
    <recommendedName>
        <fullName evidence="8">Apolipoprotein M</fullName>
    </recommendedName>
</protein>
<organism evidence="6 7">
    <name type="scientific">Gambusia affinis</name>
    <name type="common">Western mosquitofish</name>
    <name type="synonym">Heterandria affinis</name>
    <dbReference type="NCBI Taxonomy" id="33528"/>
    <lineage>
        <taxon>Eukaryota</taxon>
        <taxon>Metazoa</taxon>
        <taxon>Chordata</taxon>
        <taxon>Craniata</taxon>
        <taxon>Vertebrata</taxon>
        <taxon>Euteleostomi</taxon>
        <taxon>Actinopterygii</taxon>
        <taxon>Neopterygii</taxon>
        <taxon>Teleostei</taxon>
        <taxon>Neoteleostei</taxon>
        <taxon>Acanthomorphata</taxon>
        <taxon>Ovalentaria</taxon>
        <taxon>Atherinomorphae</taxon>
        <taxon>Cyprinodontiformes</taxon>
        <taxon>Poeciliidae</taxon>
        <taxon>Poeciliinae</taxon>
        <taxon>Gambusia</taxon>
    </lineage>
</organism>
<dbReference type="Gene3D" id="2.40.128.20">
    <property type="match status" value="3"/>
</dbReference>
<gene>
    <name evidence="6" type="ORF">CCH79_00012437</name>
</gene>
<dbReference type="InterPro" id="IPR012674">
    <property type="entry name" value="Calycin"/>
</dbReference>
<comment type="subcellular location">
    <subcellularLocation>
        <location evidence="1">Secreted</location>
    </subcellularLocation>
</comment>
<dbReference type="STRING" id="33528.ENSGAFP00000012655"/>
<evidence type="ECO:0000256" key="2">
    <source>
        <dbReference type="ARBA" id="ARBA00022525"/>
    </source>
</evidence>
<dbReference type="PANTHER" id="PTHR11967:SF2">
    <property type="entry name" value="ALPHA-1-ACID GLYCOPROTEIN 1"/>
    <property type="match status" value="1"/>
</dbReference>
<evidence type="ECO:0000313" key="6">
    <source>
        <dbReference type="EMBL" id="PWA32747.1"/>
    </source>
</evidence>
<keyword evidence="7" id="KW-1185">Reference proteome</keyword>
<keyword evidence="2" id="KW-0964">Secreted</keyword>
<accession>A0A315WAH2</accession>
<dbReference type="PANTHER" id="PTHR11967">
    <property type="entry name" value="ALPHA-1-ACID GLYCOPROTEIN"/>
    <property type="match status" value="1"/>
</dbReference>
<evidence type="ECO:0000313" key="7">
    <source>
        <dbReference type="Proteomes" id="UP000250572"/>
    </source>
</evidence>
<evidence type="ECO:0000256" key="5">
    <source>
        <dbReference type="SAM" id="MobiDB-lite"/>
    </source>
</evidence>
<dbReference type="EMBL" id="NHOQ01000158">
    <property type="protein sequence ID" value="PWA32747.1"/>
    <property type="molecule type" value="Genomic_DNA"/>
</dbReference>
<reference evidence="6 7" key="1">
    <citation type="journal article" date="2018" name="G3 (Bethesda)">
        <title>A High-Quality Reference Genome for the Invasive Mosquitofish Gambusia affinis Using a Chicago Library.</title>
        <authorList>
            <person name="Hoffberg S.L."/>
            <person name="Troendle N.J."/>
            <person name="Glenn T.C."/>
            <person name="Mahmud O."/>
            <person name="Louha S."/>
            <person name="Chalopin D."/>
            <person name="Bennetzen J.L."/>
            <person name="Mauricio R."/>
        </authorList>
    </citation>
    <scope>NUCLEOTIDE SEQUENCE [LARGE SCALE GENOMIC DNA]</scope>
    <source>
        <strain evidence="6">NE01/NJP1002.9</strain>
        <tissue evidence="6">Muscle</tissue>
    </source>
</reference>
<sequence>MTLIQPTMFQEMRNFSNTVMLAVAAAVLLLSLVSVSCSVPLACEDLLQPLGQPHLRGLEGRRAMVAGFISHLPFMELLRSRDSATAEFSNNGNESSIFFRRSGRSDGNCYYASYNVTLEGSSFTQDELNITTTFVHTSCHDCILLKFDVESGKRQHVYLFSKRRQLEETEIEEFRAQAKCLNMPPPVVMDPTKELCPEPHTTDQKEDKTGAKTPAPCENLLRPVESLSFRDVEGRWALVSVSAAVPKYLEKMKLSDSGSGVFANYTDSTKISFTRISNIGDSCQYMQTDVTLDGSGFSDPQLNISMTLIQSSCQDCIVVRLDKSPDQPLRLYLFSRRREVEAREMEEFKAQAECLSMSEHHVMDPTKELCPEQISGIHFSNIRATFNMSYSKRNRLDEQCKHHTYSVTVEGSILCFNAGDQLSLSVTFIYTSCPDCLVMCFDKSKKTKCLWLFSRRREVNMEQHSVSEKASTYSNSHSRSGLKILPCVATTDFFRQTEE</sequence>
<evidence type="ECO:0000256" key="1">
    <source>
        <dbReference type="ARBA" id="ARBA00004613"/>
    </source>
</evidence>
<evidence type="ECO:0008006" key="8">
    <source>
        <dbReference type="Google" id="ProtNLM"/>
    </source>
</evidence>
<proteinExistence type="predicted"/>
<feature type="region of interest" description="Disordered" evidence="5">
    <location>
        <begin position="196"/>
        <end position="215"/>
    </location>
</feature>
<dbReference type="SUPFAM" id="SSF50814">
    <property type="entry name" value="Lipocalins"/>
    <property type="match status" value="2"/>
</dbReference>
<evidence type="ECO:0000256" key="3">
    <source>
        <dbReference type="ARBA" id="ARBA00022729"/>
    </source>
</evidence>
<comment type="caution">
    <text evidence="6">The sequence shown here is derived from an EMBL/GenBank/DDBJ whole genome shotgun (WGS) entry which is preliminary data.</text>
</comment>
<dbReference type="Proteomes" id="UP000250572">
    <property type="component" value="Unassembled WGS sequence"/>
</dbReference>
<dbReference type="AlphaFoldDB" id="A0A315WAH2"/>